<evidence type="ECO:0000259" key="9">
    <source>
        <dbReference type="PROSITE" id="PS50157"/>
    </source>
</evidence>
<keyword evidence="6" id="KW-0539">Nucleus</keyword>
<feature type="compositionally biased region" description="Polar residues" evidence="8">
    <location>
        <begin position="544"/>
        <end position="560"/>
    </location>
</feature>
<evidence type="ECO:0000256" key="5">
    <source>
        <dbReference type="ARBA" id="ARBA00022833"/>
    </source>
</evidence>
<feature type="compositionally biased region" description="Basic and acidic residues" evidence="8">
    <location>
        <begin position="216"/>
        <end position="225"/>
    </location>
</feature>
<feature type="region of interest" description="Disordered" evidence="8">
    <location>
        <begin position="518"/>
        <end position="643"/>
    </location>
</feature>
<comment type="caution">
    <text evidence="10">The sequence shown here is derived from an EMBL/GenBank/DDBJ whole genome shotgun (WGS) entry which is preliminary data.</text>
</comment>
<dbReference type="Pfam" id="PF20826">
    <property type="entry name" value="PHD_5"/>
    <property type="match status" value="1"/>
</dbReference>
<dbReference type="Gene3D" id="3.30.40.10">
    <property type="entry name" value="Zinc/RING finger domain, C3HC4 (zinc finger)"/>
    <property type="match status" value="1"/>
</dbReference>
<feature type="compositionally biased region" description="Polar residues" evidence="8">
    <location>
        <begin position="313"/>
        <end position="325"/>
    </location>
</feature>
<feature type="domain" description="C2H2-type" evidence="9">
    <location>
        <begin position="287"/>
        <end position="317"/>
    </location>
</feature>
<keyword evidence="11" id="KW-1185">Reference proteome</keyword>
<dbReference type="CDD" id="cd15549">
    <property type="entry name" value="PHD_PHF20_like"/>
    <property type="match status" value="1"/>
</dbReference>
<dbReference type="GO" id="GO:0008270">
    <property type="term" value="F:zinc ion binding"/>
    <property type="evidence" value="ECO:0007669"/>
    <property type="project" value="UniProtKB-KW"/>
</dbReference>
<dbReference type="Gene3D" id="2.30.30.140">
    <property type="match status" value="1"/>
</dbReference>
<keyword evidence="2" id="KW-0479">Metal-binding</keyword>
<feature type="region of interest" description="Disordered" evidence="8">
    <location>
        <begin position="313"/>
        <end position="400"/>
    </location>
</feature>
<dbReference type="InterPro" id="IPR016197">
    <property type="entry name" value="Chromo-like_dom_sf"/>
</dbReference>
<dbReference type="GO" id="GO:0044545">
    <property type="term" value="C:NSL complex"/>
    <property type="evidence" value="ECO:0007669"/>
    <property type="project" value="TreeGrafter"/>
</dbReference>
<evidence type="ECO:0000256" key="6">
    <source>
        <dbReference type="ARBA" id="ARBA00023242"/>
    </source>
</evidence>
<feature type="compositionally biased region" description="Low complexity" evidence="8">
    <location>
        <begin position="442"/>
        <end position="474"/>
    </location>
</feature>
<feature type="region of interest" description="Disordered" evidence="8">
    <location>
        <begin position="216"/>
        <end position="253"/>
    </location>
</feature>
<proteinExistence type="predicted"/>
<accession>A0A1V9XY56</accession>
<evidence type="ECO:0000256" key="3">
    <source>
        <dbReference type="ARBA" id="ARBA00022737"/>
    </source>
</evidence>
<dbReference type="STRING" id="418985.A0A1V9XY56"/>
<keyword evidence="3" id="KW-0677">Repeat</keyword>
<dbReference type="PANTHER" id="PTHR15856">
    <property type="entry name" value="PHD FINGER PROTEIN 20-RELATED"/>
    <property type="match status" value="1"/>
</dbReference>
<feature type="region of interest" description="Disordered" evidence="8">
    <location>
        <begin position="441"/>
        <end position="474"/>
    </location>
</feature>
<keyword evidence="4 7" id="KW-0863">Zinc-finger</keyword>
<dbReference type="CDD" id="cd20104">
    <property type="entry name" value="MBT_PHF20L1-like"/>
    <property type="match status" value="1"/>
</dbReference>
<dbReference type="SUPFAM" id="SSF57903">
    <property type="entry name" value="FYVE/PHD zinc finger"/>
    <property type="match status" value="1"/>
</dbReference>
<evidence type="ECO:0000256" key="7">
    <source>
        <dbReference type="PROSITE-ProRule" id="PRU00042"/>
    </source>
</evidence>
<evidence type="ECO:0000256" key="1">
    <source>
        <dbReference type="ARBA" id="ARBA00004123"/>
    </source>
</evidence>
<dbReference type="SUPFAM" id="SSF54160">
    <property type="entry name" value="Chromo domain-like"/>
    <property type="match status" value="1"/>
</dbReference>
<dbReference type="InterPro" id="IPR019786">
    <property type="entry name" value="Zinc_finger_PHD-type_CS"/>
</dbReference>
<feature type="compositionally biased region" description="Basic and acidic residues" evidence="8">
    <location>
        <begin position="82"/>
        <end position="146"/>
    </location>
</feature>
<sequence>MLAPRFQLEVGSRVELEEAGVWYPVRVVRGDSERVLVHFEGWSPRYDRWIDRNSKQIRARRRFMMKRKRRSAAPSAANSEEDNSKDRDTIKERVSGKEKDVNRDKESRQDCKEKDSTKDKDHGREKDINKDKDTRRSKSTPRERRSVTTAAAAEAVQAQSSQKKGSPNGGTSTRTSSGALQRRFSGPVGRRATSGHLKVAGVFRAGIRRTARKSIEQLREKESNNKDVSSVDSDKDAKSDQSPVETPLGMVPPTAAPPVGWAYEVVTKAEDLVPKKAFTINEDHNEFKCTRPDCNKSFRKEKLLASHLKHYHNISTETEQSQKPQSPKRESNEIGYGEEQPAMKRRRGRRSRTEIEEALRTKEQQELLAKAKETRSETGISVKEPKETTADLATESSSSTDISNATIVDHQLDHVEHQQQPAATAIVESSVATGQSVTSVFTRPTQSSTGPTSPSVATVTGPTTGTATTTTPAGILSTSITPALQVKTPLYGRVGQNRFVPIPEPLVLGREKRKVVKTERMQEAEGVLLRRSTQPRGANATPHGDTTTAGQRDATNQKEQQNSRDRRRRSHPEAAQVKDKSVEEFSSPVEETLEVILRSDHTASDDDEGIATSSTGPADRSVGQQAGSTNSAHTSPHGSHYRSAPESFVEKDMVHCMCDVDEESGLMMQCDICLCWQHGSCFGIESEQLVPERYVCVACANARRVWAPQAQKQAGFRAMAEGRLPGLAPGLPVTPSPRFINLARVAEVMAHLKRGMRGVERRVERIARDSSIPPLEKRILLAVAAGDVERAHRQLDACERIVEAIDRPAGDGGACSGTSEALILRSTVKSVLKDLAAVQRLTLYK</sequence>
<gene>
    <name evidence="10" type="ORF">BIW11_06502</name>
</gene>
<organism evidence="10 11">
    <name type="scientific">Tropilaelaps mercedesae</name>
    <dbReference type="NCBI Taxonomy" id="418985"/>
    <lineage>
        <taxon>Eukaryota</taxon>
        <taxon>Metazoa</taxon>
        <taxon>Ecdysozoa</taxon>
        <taxon>Arthropoda</taxon>
        <taxon>Chelicerata</taxon>
        <taxon>Arachnida</taxon>
        <taxon>Acari</taxon>
        <taxon>Parasitiformes</taxon>
        <taxon>Mesostigmata</taxon>
        <taxon>Gamasina</taxon>
        <taxon>Dermanyssoidea</taxon>
        <taxon>Laelapidae</taxon>
        <taxon>Tropilaelaps</taxon>
    </lineage>
</organism>
<evidence type="ECO:0000256" key="8">
    <source>
        <dbReference type="SAM" id="MobiDB-lite"/>
    </source>
</evidence>
<dbReference type="GO" id="GO:0005634">
    <property type="term" value="C:nucleus"/>
    <property type="evidence" value="ECO:0007669"/>
    <property type="project" value="UniProtKB-SubCell"/>
</dbReference>
<evidence type="ECO:0000256" key="2">
    <source>
        <dbReference type="ARBA" id="ARBA00022723"/>
    </source>
</evidence>
<protein>
    <recommendedName>
        <fullName evidence="9">C2H2-type domain-containing protein</fullName>
    </recommendedName>
</protein>
<evidence type="ECO:0000313" key="10">
    <source>
        <dbReference type="EMBL" id="OQR78298.1"/>
    </source>
</evidence>
<dbReference type="PANTHER" id="PTHR15856:SF51">
    <property type="entry name" value="MBD-R2"/>
    <property type="match status" value="1"/>
</dbReference>
<feature type="compositionally biased region" description="Basic and acidic residues" evidence="8">
    <location>
        <begin position="351"/>
        <end position="376"/>
    </location>
</feature>
<evidence type="ECO:0000313" key="11">
    <source>
        <dbReference type="Proteomes" id="UP000192247"/>
    </source>
</evidence>
<dbReference type="InterPro" id="IPR011011">
    <property type="entry name" value="Znf_FYVE_PHD"/>
</dbReference>
<dbReference type="PROSITE" id="PS00028">
    <property type="entry name" value="ZINC_FINGER_C2H2_1"/>
    <property type="match status" value="1"/>
</dbReference>
<dbReference type="EMBL" id="MNPL01002407">
    <property type="protein sequence ID" value="OQR78298.1"/>
    <property type="molecule type" value="Genomic_DNA"/>
</dbReference>
<dbReference type="OrthoDB" id="161570at2759"/>
<dbReference type="InterPro" id="IPR013087">
    <property type="entry name" value="Znf_C2H2_type"/>
</dbReference>
<feature type="region of interest" description="Disordered" evidence="8">
    <location>
        <begin position="64"/>
        <end position="193"/>
    </location>
</feature>
<dbReference type="AlphaFoldDB" id="A0A1V9XY56"/>
<dbReference type="GO" id="GO:0006357">
    <property type="term" value="P:regulation of transcription by RNA polymerase II"/>
    <property type="evidence" value="ECO:0007669"/>
    <property type="project" value="TreeGrafter"/>
</dbReference>
<dbReference type="PROSITE" id="PS50157">
    <property type="entry name" value="ZINC_FINGER_C2H2_2"/>
    <property type="match status" value="1"/>
</dbReference>
<dbReference type="Proteomes" id="UP000192247">
    <property type="component" value="Unassembled WGS sequence"/>
</dbReference>
<name>A0A1V9XY56_9ACAR</name>
<keyword evidence="5" id="KW-0862">Zinc</keyword>
<dbReference type="SMART" id="SM00249">
    <property type="entry name" value="PHD"/>
    <property type="match status" value="1"/>
</dbReference>
<reference evidence="10 11" key="1">
    <citation type="journal article" date="2017" name="Gigascience">
        <title>Draft genome of the honey bee ectoparasitic mite, Tropilaelaps mercedesae, is shaped by the parasitic life history.</title>
        <authorList>
            <person name="Dong X."/>
            <person name="Armstrong S.D."/>
            <person name="Xia D."/>
            <person name="Makepeace B.L."/>
            <person name="Darby A.C."/>
            <person name="Kadowaki T."/>
        </authorList>
    </citation>
    <scope>NUCLEOTIDE SEQUENCE [LARGE SCALE GENOMIC DNA]</scope>
    <source>
        <strain evidence="10">Wuxi-XJTLU</strain>
    </source>
</reference>
<evidence type="ECO:0000256" key="4">
    <source>
        <dbReference type="ARBA" id="ARBA00022771"/>
    </source>
</evidence>
<dbReference type="PROSITE" id="PS01359">
    <property type="entry name" value="ZF_PHD_1"/>
    <property type="match status" value="1"/>
</dbReference>
<dbReference type="InterPro" id="IPR013083">
    <property type="entry name" value="Znf_RING/FYVE/PHD"/>
</dbReference>
<dbReference type="InterPro" id="IPR043449">
    <property type="entry name" value="PHF20-like"/>
</dbReference>
<feature type="compositionally biased region" description="Low complexity" evidence="8">
    <location>
        <begin position="147"/>
        <end position="162"/>
    </location>
</feature>
<comment type="subcellular location">
    <subcellularLocation>
        <location evidence="1">Nucleus</location>
    </subcellularLocation>
</comment>
<dbReference type="InterPro" id="IPR001965">
    <property type="entry name" value="Znf_PHD"/>
</dbReference>
<dbReference type="InParanoid" id="A0A1V9XY56"/>
<feature type="compositionally biased region" description="Polar residues" evidence="8">
    <location>
        <begin position="163"/>
        <end position="179"/>
    </location>
</feature>
<feature type="compositionally biased region" description="Polar residues" evidence="8">
    <location>
        <begin position="611"/>
        <end position="637"/>
    </location>
</feature>